<evidence type="ECO:0000256" key="12">
    <source>
        <dbReference type="ARBA" id="ARBA00045913"/>
    </source>
</evidence>
<dbReference type="InterPro" id="IPR015421">
    <property type="entry name" value="PyrdxlP-dep_Trfase_major"/>
</dbReference>
<dbReference type="InterPro" id="IPR004839">
    <property type="entry name" value="Aminotransferase_I/II_large"/>
</dbReference>
<keyword evidence="18" id="KW-1185">Reference proteome</keyword>
<keyword evidence="6 14" id="KW-0663">Pyridoxal phosphate</keyword>
<comment type="caution">
    <text evidence="17">The sequence shown here is derived from an EMBL/GenBank/DDBJ whole genome shotgun (WGS) entry which is preliminary data.</text>
</comment>
<evidence type="ECO:0000256" key="15">
    <source>
        <dbReference type="RuleBase" id="RU910713"/>
    </source>
</evidence>
<dbReference type="Proteomes" id="UP001623348">
    <property type="component" value="Unassembled WGS sequence"/>
</dbReference>
<evidence type="ECO:0000256" key="2">
    <source>
        <dbReference type="ARBA" id="ARBA00005029"/>
    </source>
</evidence>
<feature type="domain" description="Aminotransferase class I/classII large" evidence="16">
    <location>
        <begin position="144"/>
        <end position="487"/>
    </location>
</feature>
<dbReference type="FunFam" id="3.40.640.10:FF:000006">
    <property type="entry name" value="5-aminolevulinate synthase, mitochondrial"/>
    <property type="match status" value="1"/>
</dbReference>
<dbReference type="InterPro" id="IPR001917">
    <property type="entry name" value="Aminotrans_II_pyridoxalP_BS"/>
</dbReference>
<comment type="similarity">
    <text evidence="3 14">Belongs to the class-II pyridoxal-phosphate-dependent aminotransferase family.</text>
</comment>
<organism evidence="17 18">
    <name type="scientific">Grus japonensis</name>
    <name type="common">Japanese crane</name>
    <name type="synonym">Red-crowned crane</name>
    <dbReference type="NCBI Taxonomy" id="30415"/>
    <lineage>
        <taxon>Eukaryota</taxon>
        <taxon>Metazoa</taxon>
        <taxon>Chordata</taxon>
        <taxon>Craniata</taxon>
        <taxon>Vertebrata</taxon>
        <taxon>Euteleostomi</taxon>
        <taxon>Archelosauria</taxon>
        <taxon>Archosauria</taxon>
        <taxon>Dinosauria</taxon>
        <taxon>Saurischia</taxon>
        <taxon>Theropoda</taxon>
        <taxon>Coelurosauria</taxon>
        <taxon>Aves</taxon>
        <taxon>Neognathae</taxon>
        <taxon>Neoaves</taxon>
        <taxon>Gruiformes</taxon>
        <taxon>Gruidae</taxon>
        <taxon>Grus</taxon>
    </lineage>
</organism>
<reference evidence="17 18" key="1">
    <citation type="submission" date="2024-06" db="EMBL/GenBank/DDBJ databases">
        <title>The draft genome of Grus japonensis, version 3.</title>
        <authorList>
            <person name="Nabeshima K."/>
            <person name="Suzuki S."/>
            <person name="Onuma M."/>
        </authorList>
    </citation>
    <scope>NUCLEOTIDE SEQUENCE [LARGE SCALE GENOMIC DNA]</scope>
    <source>
        <strain evidence="17 18">451A</strain>
    </source>
</reference>
<evidence type="ECO:0000256" key="7">
    <source>
        <dbReference type="ARBA" id="ARBA00022946"/>
    </source>
</evidence>
<proteinExistence type="inferred from homology"/>
<comment type="catalytic activity">
    <reaction evidence="13">
        <text>succinyl-CoA + glycine + H(+) = 5-aminolevulinate + CO2 + CoA</text>
        <dbReference type="Rhea" id="RHEA:12921"/>
        <dbReference type="ChEBI" id="CHEBI:15378"/>
        <dbReference type="ChEBI" id="CHEBI:16526"/>
        <dbReference type="ChEBI" id="CHEBI:57287"/>
        <dbReference type="ChEBI" id="CHEBI:57292"/>
        <dbReference type="ChEBI" id="CHEBI:57305"/>
        <dbReference type="ChEBI" id="CHEBI:356416"/>
        <dbReference type="EC" id="2.3.1.37"/>
    </reaction>
    <physiologicalReaction direction="left-to-right" evidence="13">
        <dbReference type="Rhea" id="RHEA:12922"/>
    </physiologicalReaction>
</comment>
<dbReference type="Pfam" id="PF00155">
    <property type="entry name" value="Aminotran_1_2"/>
    <property type="match status" value="1"/>
</dbReference>
<dbReference type="EC" id="2.3.1.37" evidence="15"/>
<evidence type="ECO:0000256" key="14">
    <source>
        <dbReference type="RuleBase" id="RU003693"/>
    </source>
</evidence>
<dbReference type="GO" id="GO:0030170">
    <property type="term" value="F:pyridoxal phosphate binding"/>
    <property type="evidence" value="ECO:0007669"/>
    <property type="project" value="UniProtKB-UniRule"/>
</dbReference>
<keyword evidence="5" id="KW-0999">Mitochondrion inner membrane</keyword>
<dbReference type="Gene3D" id="3.40.640.10">
    <property type="entry name" value="Type I PLP-dependent aspartate aminotransferase-like (Major domain)"/>
    <property type="match status" value="1"/>
</dbReference>
<dbReference type="InterPro" id="IPR015422">
    <property type="entry name" value="PyrdxlP-dep_Trfase_small"/>
</dbReference>
<evidence type="ECO:0000256" key="4">
    <source>
        <dbReference type="ARBA" id="ARBA00022679"/>
    </source>
</evidence>
<gene>
    <name evidence="17" type="ORF">GRJ2_002697800</name>
</gene>
<dbReference type="InterPro" id="IPR010961">
    <property type="entry name" value="4pyrrol_synth_NH2levulA_synth"/>
</dbReference>
<evidence type="ECO:0000313" key="17">
    <source>
        <dbReference type="EMBL" id="GAB0202322.1"/>
    </source>
</evidence>
<keyword evidence="8 15" id="KW-0496">Mitochondrion</keyword>
<evidence type="ECO:0000256" key="6">
    <source>
        <dbReference type="ARBA" id="ARBA00022898"/>
    </source>
</evidence>
<dbReference type="GO" id="GO:0005829">
    <property type="term" value="C:cytosol"/>
    <property type="evidence" value="ECO:0007669"/>
    <property type="project" value="UniProtKB-ARBA"/>
</dbReference>
<dbReference type="GO" id="GO:0005759">
    <property type="term" value="C:mitochondrial matrix"/>
    <property type="evidence" value="ECO:0007669"/>
    <property type="project" value="UniProtKB-UniRule"/>
</dbReference>
<evidence type="ECO:0000256" key="3">
    <source>
        <dbReference type="ARBA" id="ARBA00008392"/>
    </source>
</evidence>
<evidence type="ECO:0000256" key="11">
    <source>
        <dbReference type="ARBA" id="ARBA00023315"/>
    </source>
</evidence>
<protein>
    <recommendedName>
        <fullName evidence="15">5-aminolevulinate synthase</fullName>
        <ecNumber evidence="15">2.3.1.37</ecNumber>
    </recommendedName>
    <alternativeName>
        <fullName evidence="15">5-aminolevulinic acid synthase</fullName>
    </alternativeName>
    <alternativeName>
        <fullName evidence="15">Delta-ALA synthase</fullName>
    </alternativeName>
    <alternativeName>
        <fullName evidence="15">Delta-aminolevulinate synthase</fullName>
    </alternativeName>
</protein>
<evidence type="ECO:0000256" key="5">
    <source>
        <dbReference type="ARBA" id="ARBA00022792"/>
    </source>
</evidence>
<comment type="subcellular location">
    <subcellularLocation>
        <location evidence="15">Mitochondrion inner membrane</location>
        <topology evidence="15">Peripheral membrane protein</topology>
    </subcellularLocation>
    <text evidence="15">Localizes to the matrix side of the mitochondrion inner membrane.</text>
</comment>
<dbReference type="PROSITE" id="PS00599">
    <property type="entry name" value="AA_TRANSFER_CLASS_2"/>
    <property type="match status" value="1"/>
</dbReference>
<dbReference type="PANTHER" id="PTHR13693:SF58">
    <property type="entry name" value="5-AMINOLEVULINATE SYNTHASE, ERYTHROID-SPECIFIC, MITOCHONDRIAL"/>
    <property type="match status" value="1"/>
</dbReference>
<dbReference type="CDD" id="cd06454">
    <property type="entry name" value="KBL_like"/>
    <property type="match status" value="1"/>
</dbReference>
<keyword evidence="4 15" id="KW-0808">Transferase</keyword>
<comment type="pathway">
    <text evidence="2 15">Porphyrin-containing compound metabolism; protoporphyrin-IX biosynthesis; 5-aminolevulinate from glycine: step 1/1.</text>
</comment>
<evidence type="ECO:0000256" key="10">
    <source>
        <dbReference type="ARBA" id="ARBA00023136"/>
    </source>
</evidence>
<dbReference type="GO" id="GO:0005743">
    <property type="term" value="C:mitochondrial inner membrane"/>
    <property type="evidence" value="ECO:0007669"/>
    <property type="project" value="UniProtKB-SubCell"/>
</dbReference>
<comment type="function">
    <text evidence="12">Catalyzes the pyridoxal 5'-phosphate (PLP)-dependent condensation of succinyl-CoA and glycine to form aminolevulinic acid (ALA), with CoA and CO2 as by-products. Contributes significantly to heme formation during erythropoiesis.</text>
</comment>
<evidence type="ECO:0000256" key="8">
    <source>
        <dbReference type="ARBA" id="ARBA00023128"/>
    </source>
</evidence>
<dbReference type="EMBL" id="BAAFJT010000038">
    <property type="protein sequence ID" value="GAB0202322.1"/>
    <property type="molecule type" value="Genomic_DNA"/>
</dbReference>
<dbReference type="InterPro" id="IPR050087">
    <property type="entry name" value="AON_synthase_class-II"/>
</dbReference>
<keyword evidence="9 15" id="KW-0350">Heme biosynthesis</keyword>
<accession>A0ABC9XY71</accession>
<evidence type="ECO:0000313" key="18">
    <source>
        <dbReference type="Proteomes" id="UP001623348"/>
    </source>
</evidence>
<evidence type="ECO:0000256" key="9">
    <source>
        <dbReference type="ARBA" id="ARBA00023133"/>
    </source>
</evidence>
<dbReference type="NCBIfam" id="TIGR01821">
    <property type="entry name" value="5aminolev_synth"/>
    <property type="match status" value="1"/>
</dbReference>
<evidence type="ECO:0000256" key="13">
    <source>
        <dbReference type="ARBA" id="ARBA00049013"/>
    </source>
</evidence>
<dbReference type="GO" id="GO:0006782">
    <property type="term" value="P:protoporphyrinogen IX biosynthetic process"/>
    <property type="evidence" value="ECO:0007669"/>
    <property type="project" value="UniProtKB-UniRule"/>
</dbReference>
<dbReference type="SUPFAM" id="SSF53383">
    <property type="entry name" value="PLP-dependent transferases"/>
    <property type="match status" value="1"/>
</dbReference>
<keyword evidence="7" id="KW-0809">Transit peptide</keyword>
<dbReference type="AlphaFoldDB" id="A0ABC9XY71"/>
<keyword evidence="10" id="KW-0472">Membrane</keyword>
<keyword evidence="11 15" id="KW-0012">Acyltransferase</keyword>
<dbReference type="PANTHER" id="PTHR13693">
    <property type="entry name" value="CLASS II AMINOTRANSFERASE/8-AMINO-7-OXONONANOATE SYNTHASE"/>
    <property type="match status" value="1"/>
</dbReference>
<name>A0ABC9XY71_GRUJA</name>
<dbReference type="Gene3D" id="3.90.1150.10">
    <property type="entry name" value="Aspartate Aminotransferase, domain 1"/>
    <property type="match status" value="1"/>
</dbReference>
<sequence>MAALLRCPVLARHPWLARALATAPPHPHPGDPSLGPHCPFMELGGGGGPPFVQRAAPEMQEDVTPPEPAPLDWLLELEEPPEEPPDRRLDENLPEDAFPYEAVFGGRLAGLRRTHTYRVFTAVGRRADAPPLGIFGDPPRPLQLWCSNDYLGMSRHPQVLRAAREALGAHGLGAGGTRNIGGTSPFHGALERALARLHRQPRAALFSSCFAANDTTLATLARILPGCEVFSDEGNHASMIQGIRRSGVPKHVFRHNDPQHLDQLLGRSPPGIPKIVAFESVHSMDGSIAPLEALCDVAHSHGALTFVDEVHAVGLYGARGAGIAERDGVMHKVDVVSGTLGKAVGSVGGYIAGNAVLVDAVRSLGAGFIFTTALPPAVAAGALASLRILGGPEGGVLRRTHQRHAKHLRLLLKDRGLPVLPCPSHIVPVRVGDAEANTRLSRLLLEEHGLYVQAINHPTVPRGREMLRLAPTPHHSPPMMENLADRLSQCWGALGLPRDAPPGPSCSSCRRPLHFALMSDWERQHFQLGGVPVRA</sequence>
<comment type="cofactor">
    <cofactor evidence="1 14">
        <name>pyridoxal 5'-phosphate</name>
        <dbReference type="ChEBI" id="CHEBI:597326"/>
    </cofactor>
</comment>
<dbReference type="InterPro" id="IPR015424">
    <property type="entry name" value="PyrdxlP-dep_Trfase"/>
</dbReference>
<evidence type="ECO:0000259" key="16">
    <source>
        <dbReference type="Pfam" id="PF00155"/>
    </source>
</evidence>
<evidence type="ECO:0000256" key="1">
    <source>
        <dbReference type="ARBA" id="ARBA00001933"/>
    </source>
</evidence>
<dbReference type="GO" id="GO:0003870">
    <property type="term" value="F:5-aminolevulinate synthase activity"/>
    <property type="evidence" value="ECO:0007669"/>
    <property type="project" value="UniProtKB-EC"/>
</dbReference>